<reference evidence="5" key="1">
    <citation type="journal article" date="2021" name="Nat. Commun.">
        <title>Genetic determinants of endophytism in the Arabidopsis root mycobiome.</title>
        <authorList>
            <person name="Mesny F."/>
            <person name="Miyauchi S."/>
            <person name="Thiergart T."/>
            <person name="Pickel B."/>
            <person name="Atanasova L."/>
            <person name="Karlsson M."/>
            <person name="Huettel B."/>
            <person name="Barry K.W."/>
            <person name="Haridas S."/>
            <person name="Chen C."/>
            <person name="Bauer D."/>
            <person name="Andreopoulos W."/>
            <person name="Pangilinan J."/>
            <person name="LaButti K."/>
            <person name="Riley R."/>
            <person name="Lipzen A."/>
            <person name="Clum A."/>
            <person name="Drula E."/>
            <person name="Henrissat B."/>
            <person name="Kohler A."/>
            <person name="Grigoriev I.V."/>
            <person name="Martin F.M."/>
            <person name="Hacquard S."/>
        </authorList>
    </citation>
    <scope>NUCLEOTIDE SEQUENCE</scope>
    <source>
        <strain evidence="5">MPI-CAGE-AT-0147</strain>
    </source>
</reference>
<name>A0A9P9IMI3_9HYPO</name>
<evidence type="ECO:0000256" key="2">
    <source>
        <dbReference type="SAM" id="MobiDB-lite"/>
    </source>
</evidence>
<dbReference type="InterPro" id="IPR000719">
    <property type="entry name" value="Prot_kinase_dom"/>
</dbReference>
<accession>A0A9P9IMI3</accession>
<gene>
    <name evidence="5" type="ORF">EDB81DRAFT_860626</name>
</gene>
<dbReference type="EMBL" id="JAGMUV010000020">
    <property type="protein sequence ID" value="KAH7125957.1"/>
    <property type="molecule type" value="Genomic_DNA"/>
</dbReference>
<dbReference type="InterPro" id="IPR008936">
    <property type="entry name" value="Rho_GTPase_activation_prot"/>
</dbReference>
<dbReference type="InterPro" id="IPR011009">
    <property type="entry name" value="Kinase-like_dom_sf"/>
</dbReference>
<evidence type="ECO:0000259" key="3">
    <source>
        <dbReference type="PROSITE" id="PS50011"/>
    </source>
</evidence>
<feature type="compositionally biased region" description="Polar residues" evidence="2">
    <location>
        <begin position="347"/>
        <end position="364"/>
    </location>
</feature>
<keyword evidence="6" id="KW-1185">Reference proteome</keyword>
<evidence type="ECO:0000313" key="5">
    <source>
        <dbReference type="EMBL" id="KAH7125957.1"/>
    </source>
</evidence>
<dbReference type="PROSITE" id="PS50011">
    <property type="entry name" value="PROTEIN_KINASE_DOM"/>
    <property type="match status" value="1"/>
</dbReference>
<keyword evidence="5" id="KW-0808">Transferase</keyword>
<dbReference type="Pfam" id="PF00620">
    <property type="entry name" value="RhoGAP"/>
    <property type="match status" value="1"/>
</dbReference>
<dbReference type="PANTHER" id="PTHR23176:SF136">
    <property type="entry name" value="RHO GTPASE ACTIVATOR (RGD1)"/>
    <property type="match status" value="1"/>
</dbReference>
<organism evidence="5 6">
    <name type="scientific">Dactylonectria macrodidyma</name>
    <dbReference type="NCBI Taxonomy" id="307937"/>
    <lineage>
        <taxon>Eukaryota</taxon>
        <taxon>Fungi</taxon>
        <taxon>Dikarya</taxon>
        <taxon>Ascomycota</taxon>
        <taxon>Pezizomycotina</taxon>
        <taxon>Sordariomycetes</taxon>
        <taxon>Hypocreomycetidae</taxon>
        <taxon>Hypocreales</taxon>
        <taxon>Nectriaceae</taxon>
        <taxon>Dactylonectria</taxon>
    </lineage>
</organism>
<dbReference type="SMART" id="SM00324">
    <property type="entry name" value="RhoGAP"/>
    <property type="match status" value="1"/>
</dbReference>
<feature type="compositionally biased region" description="Polar residues" evidence="2">
    <location>
        <begin position="262"/>
        <end position="279"/>
    </location>
</feature>
<feature type="region of interest" description="Disordered" evidence="2">
    <location>
        <begin position="256"/>
        <end position="284"/>
    </location>
</feature>
<dbReference type="Proteomes" id="UP000738349">
    <property type="component" value="Unassembled WGS sequence"/>
</dbReference>
<dbReference type="CDD" id="cd00180">
    <property type="entry name" value="PKc"/>
    <property type="match status" value="1"/>
</dbReference>
<keyword evidence="5" id="KW-0418">Kinase</keyword>
<dbReference type="PROSITE" id="PS50238">
    <property type="entry name" value="RHOGAP"/>
    <property type="match status" value="1"/>
</dbReference>
<dbReference type="InterPro" id="IPR000198">
    <property type="entry name" value="RhoGAP_dom"/>
</dbReference>
<feature type="region of interest" description="Disordered" evidence="2">
    <location>
        <begin position="310"/>
        <end position="382"/>
    </location>
</feature>
<evidence type="ECO:0000313" key="6">
    <source>
        <dbReference type="Proteomes" id="UP000738349"/>
    </source>
</evidence>
<dbReference type="Gene3D" id="1.10.555.10">
    <property type="entry name" value="Rho GTPase activation protein"/>
    <property type="match status" value="1"/>
</dbReference>
<dbReference type="SUPFAM" id="SSF56112">
    <property type="entry name" value="Protein kinase-like (PK-like)"/>
    <property type="match status" value="1"/>
</dbReference>
<dbReference type="GO" id="GO:0007165">
    <property type="term" value="P:signal transduction"/>
    <property type="evidence" value="ECO:0007669"/>
    <property type="project" value="InterPro"/>
</dbReference>
<dbReference type="PANTHER" id="PTHR23176">
    <property type="entry name" value="RHO/RAC/CDC GTPASE-ACTIVATING PROTEIN"/>
    <property type="match status" value="1"/>
</dbReference>
<dbReference type="GO" id="GO:0005938">
    <property type="term" value="C:cell cortex"/>
    <property type="evidence" value="ECO:0007669"/>
    <property type="project" value="UniProtKB-ARBA"/>
</dbReference>
<dbReference type="AlphaFoldDB" id="A0A9P9IMI3"/>
<dbReference type="SUPFAM" id="SSF48350">
    <property type="entry name" value="GTPase activation domain, GAP"/>
    <property type="match status" value="1"/>
</dbReference>
<sequence>MAQHLPRVSDLVRDSQLTTKFFTDGATQHAINSVSVQSGRRRRVRVEETWGRQRRLGSGTFGSVWLESCTAGPSTGKFRAVKESNLRIFIAMEYLQYGDLQKYMDHPFPESQVKDVASQLLEGLGYMHDNGFTHGDLKPAWVKIADFGITKRAEQDSTALRTFIGTQGYLAPEVIGFIVGQSSQSSNYTSAIDIRALGELLFRMLSNRPRVSIEARLVQLCCPQARIPCVDIGRAVPKSRFTSKGASAHPWIKTLLEEPDSDSGTSQGWDSLSDPSTLDSEAPFESNAQWSTALWSTALWSTAKLTTRTSRLGRGSDEQALGEPRPFSPSDGRSSNQGTMIPPQVTNPPQVVIQATRQQGSGSRNRVPAHTSAGSWQPKPELVDEPVEPWQSIPQPMDQPVGRVFGRSLAQFYERDAKPVPDIVFQCIQTIEFQSLSIENIYGLSTVSFQESKDIEKLKTLFDTSEKTDVQVDAQRLVRTGFSSITPNTVIGLLKLFLRQLPDPLLTRKQHDDFISAAKYEDAILRRDFLHTHTNDLPDPHYAVFRSLILHLSRIKDQNGTASHRFALAFGPIVMGGHDGKLADMAWEVKVLDAILQHTYDIFDED</sequence>
<dbReference type="GO" id="GO:0005524">
    <property type="term" value="F:ATP binding"/>
    <property type="evidence" value="ECO:0007669"/>
    <property type="project" value="InterPro"/>
</dbReference>
<dbReference type="GO" id="GO:0004672">
    <property type="term" value="F:protein kinase activity"/>
    <property type="evidence" value="ECO:0007669"/>
    <property type="project" value="InterPro"/>
</dbReference>
<proteinExistence type="predicted"/>
<dbReference type="InterPro" id="IPR050729">
    <property type="entry name" value="Rho-GAP"/>
</dbReference>
<evidence type="ECO:0000256" key="1">
    <source>
        <dbReference type="ARBA" id="ARBA00022468"/>
    </source>
</evidence>
<protein>
    <submittedName>
        <fullName evidence="5">Kinase-like domain-containing protein</fullName>
    </submittedName>
</protein>
<dbReference type="GO" id="GO:0005096">
    <property type="term" value="F:GTPase activator activity"/>
    <property type="evidence" value="ECO:0007669"/>
    <property type="project" value="UniProtKB-KW"/>
</dbReference>
<dbReference type="OrthoDB" id="10252171at2759"/>
<dbReference type="Gene3D" id="1.10.510.10">
    <property type="entry name" value="Transferase(Phosphotransferase) domain 1"/>
    <property type="match status" value="1"/>
</dbReference>
<feature type="domain" description="Protein kinase" evidence="3">
    <location>
        <begin position="1"/>
        <end position="252"/>
    </location>
</feature>
<evidence type="ECO:0000259" key="4">
    <source>
        <dbReference type="PROSITE" id="PS50238"/>
    </source>
</evidence>
<comment type="caution">
    <text evidence="5">The sequence shown here is derived from an EMBL/GenBank/DDBJ whole genome shotgun (WGS) entry which is preliminary data.</text>
</comment>
<dbReference type="Pfam" id="PF00069">
    <property type="entry name" value="Pkinase"/>
    <property type="match status" value="1"/>
</dbReference>
<keyword evidence="1" id="KW-0343">GTPase activation</keyword>
<feature type="domain" description="Rho-GAP" evidence="4">
    <location>
        <begin position="407"/>
        <end position="603"/>
    </location>
</feature>